<evidence type="ECO:0000313" key="2">
    <source>
        <dbReference type="Proteomes" id="UP000216024"/>
    </source>
</evidence>
<proteinExistence type="predicted"/>
<protein>
    <submittedName>
        <fullName evidence="1">Uncharacterized protein</fullName>
    </submittedName>
</protein>
<accession>A0A267MQ27</accession>
<gene>
    <name evidence="1" type="ORF">CCE28_00815</name>
</gene>
<comment type="caution">
    <text evidence="1">The sequence shown here is derived from an EMBL/GenBank/DDBJ whole genome shotgun (WGS) entry which is preliminary data.</text>
</comment>
<sequence>MKNSYSISVGELFANNVDEEKFLTILADAEKHLKEVLNENNLICPYCNLIIGNDFKIGVRIPIISKENPILTFFAVHSFCIENELRGLCEINENGELETTALNFLGMEDSVKEYQKELLKCLDMLEKEEINGQWKVFLRYDKAGKVSREIMTEAAKTRFKEIQDKGSSIICPTCSKEVKQINRCQLLFITNGKGKDANVELIHKSCESKFMKNMKRRGFNEFIHRT</sequence>
<dbReference type="OrthoDB" id="9784739at2"/>
<name>A0A267MQ27_9FIRM</name>
<dbReference type="AlphaFoldDB" id="A0A267MQ27"/>
<reference evidence="1 2" key="1">
    <citation type="submission" date="2017-06" db="EMBL/GenBank/DDBJ databases">
        <title>Draft genome sequence of anaerobic fermentative bacterium Anaeromicrobium sediminis DY2726D isolated from West Pacific Ocean sediments.</title>
        <authorList>
            <person name="Zeng X."/>
        </authorList>
    </citation>
    <scope>NUCLEOTIDE SEQUENCE [LARGE SCALE GENOMIC DNA]</scope>
    <source>
        <strain evidence="1 2">DY2726D</strain>
    </source>
</reference>
<dbReference type="EMBL" id="NIBG01000001">
    <property type="protein sequence ID" value="PAB61005.1"/>
    <property type="molecule type" value="Genomic_DNA"/>
</dbReference>
<evidence type="ECO:0000313" key="1">
    <source>
        <dbReference type="EMBL" id="PAB61005.1"/>
    </source>
</evidence>
<dbReference type="Proteomes" id="UP000216024">
    <property type="component" value="Unassembled WGS sequence"/>
</dbReference>
<keyword evidence="2" id="KW-1185">Reference proteome</keyword>
<dbReference type="RefSeq" id="WP_095130006.1">
    <property type="nucleotide sequence ID" value="NZ_NIBG01000001.1"/>
</dbReference>
<organism evidence="1 2">
    <name type="scientific">Anaeromicrobium sediminis</name>
    <dbReference type="NCBI Taxonomy" id="1478221"/>
    <lineage>
        <taxon>Bacteria</taxon>
        <taxon>Bacillati</taxon>
        <taxon>Bacillota</taxon>
        <taxon>Clostridia</taxon>
        <taxon>Peptostreptococcales</taxon>
        <taxon>Thermotaleaceae</taxon>
        <taxon>Anaeromicrobium</taxon>
    </lineage>
</organism>